<evidence type="ECO:0000256" key="1">
    <source>
        <dbReference type="SAM" id="Phobius"/>
    </source>
</evidence>
<accession>A0A939T5N6</accession>
<organism evidence="2 3">
    <name type="scientific">Actinomadura barringtoniae</name>
    <dbReference type="NCBI Taxonomy" id="1427535"/>
    <lineage>
        <taxon>Bacteria</taxon>
        <taxon>Bacillati</taxon>
        <taxon>Actinomycetota</taxon>
        <taxon>Actinomycetes</taxon>
        <taxon>Streptosporangiales</taxon>
        <taxon>Thermomonosporaceae</taxon>
        <taxon>Actinomadura</taxon>
    </lineage>
</organism>
<sequence>MWLVLVMGFLACAVIALALVAGGIVLGVRRGRHSWAGLLGAVASAAFGVGLGLYAWGLGCLSLPVMDADSGGTDSAPPQPCREAGMDKAMHVRDYAVGLLPLRFECKLDGGGSYTVSSAVPGYANRGAAVFTLVGLTAAIGSAAVRGRKDPMVLKGA</sequence>
<keyword evidence="1" id="KW-0812">Transmembrane</keyword>
<evidence type="ECO:0000313" key="2">
    <source>
        <dbReference type="EMBL" id="MBO2450848.1"/>
    </source>
</evidence>
<keyword evidence="3" id="KW-1185">Reference proteome</keyword>
<dbReference type="RefSeq" id="WP_208258726.1">
    <property type="nucleotide sequence ID" value="NZ_JAGEOJ010000011.1"/>
</dbReference>
<evidence type="ECO:0000313" key="3">
    <source>
        <dbReference type="Proteomes" id="UP000669179"/>
    </source>
</evidence>
<dbReference type="AlphaFoldDB" id="A0A939T5N6"/>
<dbReference type="EMBL" id="JAGEOJ010000011">
    <property type="protein sequence ID" value="MBO2450848.1"/>
    <property type="molecule type" value="Genomic_DNA"/>
</dbReference>
<feature type="transmembrane region" description="Helical" evidence="1">
    <location>
        <begin position="6"/>
        <end position="28"/>
    </location>
</feature>
<feature type="transmembrane region" description="Helical" evidence="1">
    <location>
        <begin position="127"/>
        <end position="145"/>
    </location>
</feature>
<reference evidence="2" key="1">
    <citation type="submission" date="2021-03" db="EMBL/GenBank/DDBJ databases">
        <authorList>
            <person name="Kanchanasin P."/>
            <person name="Saeng-In P."/>
            <person name="Phongsopitanun W."/>
            <person name="Yuki M."/>
            <person name="Kudo T."/>
            <person name="Ohkuma M."/>
            <person name="Tanasupawat S."/>
        </authorList>
    </citation>
    <scope>NUCLEOTIDE SEQUENCE</scope>
    <source>
        <strain evidence="2">GKU 128</strain>
    </source>
</reference>
<keyword evidence="1" id="KW-0472">Membrane</keyword>
<protein>
    <submittedName>
        <fullName evidence="2">Uncharacterized protein</fullName>
    </submittedName>
</protein>
<keyword evidence="1" id="KW-1133">Transmembrane helix</keyword>
<feature type="transmembrane region" description="Helical" evidence="1">
    <location>
        <begin position="35"/>
        <end position="56"/>
    </location>
</feature>
<proteinExistence type="predicted"/>
<name>A0A939T5N6_9ACTN</name>
<dbReference type="Proteomes" id="UP000669179">
    <property type="component" value="Unassembled WGS sequence"/>
</dbReference>
<gene>
    <name evidence="2" type="ORF">J4573_27370</name>
</gene>
<comment type="caution">
    <text evidence="2">The sequence shown here is derived from an EMBL/GenBank/DDBJ whole genome shotgun (WGS) entry which is preliminary data.</text>
</comment>